<evidence type="ECO:0000256" key="1">
    <source>
        <dbReference type="SAM" id="MobiDB-lite"/>
    </source>
</evidence>
<accession>A0AAV1J9I3</accession>
<dbReference type="EMBL" id="CAVLEF010000007">
    <property type="protein sequence ID" value="CAK1546037.1"/>
    <property type="molecule type" value="Genomic_DNA"/>
</dbReference>
<feature type="compositionally biased region" description="Polar residues" evidence="1">
    <location>
        <begin position="838"/>
        <end position="847"/>
    </location>
</feature>
<feature type="region of interest" description="Disordered" evidence="1">
    <location>
        <begin position="611"/>
        <end position="707"/>
    </location>
</feature>
<feature type="compositionally biased region" description="Polar residues" evidence="1">
    <location>
        <begin position="780"/>
        <end position="798"/>
    </location>
</feature>
<feature type="compositionally biased region" description="Acidic residues" evidence="1">
    <location>
        <begin position="1082"/>
        <end position="1091"/>
    </location>
</feature>
<feature type="region of interest" description="Disordered" evidence="1">
    <location>
        <begin position="1054"/>
        <end position="1091"/>
    </location>
</feature>
<proteinExistence type="predicted"/>
<feature type="region of interest" description="Disordered" evidence="1">
    <location>
        <begin position="1226"/>
        <end position="1254"/>
    </location>
</feature>
<reference evidence="2 3" key="1">
    <citation type="submission" date="2023-11" db="EMBL/GenBank/DDBJ databases">
        <authorList>
            <person name="Okamura Y."/>
        </authorList>
    </citation>
    <scope>NUCLEOTIDE SEQUENCE [LARGE SCALE GENOMIC DNA]</scope>
</reference>
<protein>
    <recommendedName>
        <fullName evidence="4">LisH domain-containing protein</fullName>
    </recommendedName>
</protein>
<feature type="compositionally biased region" description="Basic and acidic residues" evidence="1">
    <location>
        <begin position="660"/>
        <end position="676"/>
    </location>
</feature>
<feature type="region of interest" description="Disordered" evidence="1">
    <location>
        <begin position="771"/>
        <end position="879"/>
    </location>
</feature>
<evidence type="ECO:0008006" key="4">
    <source>
        <dbReference type="Google" id="ProtNLM"/>
    </source>
</evidence>
<dbReference type="AlphaFoldDB" id="A0AAV1J9I3"/>
<dbReference type="Proteomes" id="UP001497472">
    <property type="component" value="Unassembled WGS sequence"/>
</dbReference>
<name>A0AAV1J9I3_9NEOP</name>
<keyword evidence="3" id="KW-1185">Reference proteome</keyword>
<comment type="caution">
    <text evidence="2">The sequence shown here is derived from an EMBL/GenBank/DDBJ whole genome shotgun (WGS) entry which is preliminary data.</text>
</comment>
<feature type="compositionally biased region" description="Basic and acidic residues" evidence="1">
    <location>
        <begin position="848"/>
        <end position="859"/>
    </location>
</feature>
<evidence type="ECO:0000313" key="2">
    <source>
        <dbReference type="EMBL" id="CAK1546037.1"/>
    </source>
</evidence>
<sequence length="1278" mass="143441">MDIAPFPPQDLAKLVLGYLAEEELMTAYDEFLQASPYLDAYMNEYDRIFMTSLRNILADYRAVKIYVETCKPHALRRKLLQCLNLSEMIKYLISVIDPMKLPKFDHPDKTSISKNHVTKPNCETCTLLNSKSCVCNEMPPNIHHLNEKINVSCPPKATSLVDLPGNTINRKKVDSFEESKRISKEQSGGNTLFCDSTLSSTSDHQLGISHTSNANILTRNEKIEIDTGSIINSRHKVEDSNSLLSLVNNKDVTSVNLCNNLILNQVQATASPYQVPDYGSQHKVTRVDANSVPFYIPIAPKSKESGINVSTVEPHNNLNINSPLSSKNLKSKNEITMIENKSTDNKIKILSNVRFDNCFSCNPPTSLPPVLKGNATSTPFNYVKRLVINGTPGFIQKNDSNVHTYSKDEIMAMPTVIIVPTSGSNYNSVSESKISNETKINIPATTTTVTVSTCEPLFVDVSSSMPSLTIDDDNKKVPNSNTSEVGLVKTVDSVPHTSVPKNSTFCNNPSTPHVLPPKRLSSSTPRRSTHIRVLDFATPTPRRILEKTVPEKDPIADDAVVVISDSPVACEKSSNVNKSDLKMLGKNLETELKKDKPVKRSWDQELRALVEQNQDLFPPNSPKPKIRVKKDKKQSQGQDKDQRKLSKKDTSKLKSKKKGKTTEQDSKTEKKIDKPIKPLINIISGDQVTHSEGESEQIMNKQSDEHQFDTPEVERLSLQNEIGGKLNISDLLETPYKQAIYDIQMETPRFLGPDLPGEPVSDIKIMNIPTPKFFDDPIQNEATPSTYSSRPTDYSSGGSYYKPDDQDYHIPELNQYSNNEVKITHKKLPPSEIKRNNDSAPESSSISKTRETKKPDRPAKNKCIPTKTVKYRSPLKRDSTKTFMKIKPRRVTPVKDALKNRKIQSDCNQSGRKKILNHISPVGVSVPTKSRRKSSTPRKLHCSKIIHSSTSSNTSPDIPEKITSTVSKCEKITCDSENNQVRLRWSVDGSYDLKQNDSENLVKESDDSIIKRGLDVETARIIERDLLDTPPLQDTVVQSTSNEMIEETIVERVANPDLKNYQNNTSDRPKDQNLDDNKDNDSTEDFEDDDDDVVFSVQESNEDTGNYFVCDFNETLFKPKDIVPLKDKFCMEVCIDDGVSLRLRSTALKELFQLNESEAQYDRKEIDSAVSSISNIDKLYTPIKDHRAQCYEIFDSTLTSLDTPLKETSPKIQEKEMSVVLEVENLSNKPDTKKRKRVQSGASDEGSIKKSKKDEYLLHPANIQNIDIESVLSKLHGS</sequence>
<feature type="region of interest" description="Disordered" evidence="1">
    <location>
        <begin position="499"/>
        <end position="528"/>
    </location>
</feature>
<feature type="compositionally biased region" description="Basic and acidic residues" evidence="1">
    <location>
        <begin position="638"/>
        <end position="652"/>
    </location>
</feature>
<feature type="compositionally biased region" description="Polar residues" evidence="1">
    <location>
        <begin position="499"/>
        <end position="511"/>
    </location>
</feature>
<organism evidence="2 3">
    <name type="scientific">Leptosia nina</name>
    <dbReference type="NCBI Taxonomy" id="320188"/>
    <lineage>
        <taxon>Eukaryota</taxon>
        <taxon>Metazoa</taxon>
        <taxon>Ecdysozoa</taxon>
        <taxon>Arthropoda</taxon>
        <taxon>Hexapoda</taxon>
        <taxon>Insecta</taxon>
        <taxon>Pterygota</taxon>
        <taxon>Neoptera</taxon>
        <taxon>Endopterygota</taxon>
        <taxon>Lepidoptera</taxon>
        <taxon>Glossata</taxon>
        <taxon>Ditrysia</taxon>
        <taxon>Papilionoidea</taxon>
        <taxon>Pieridae</taxon>
        <taxon>Pierinae</taxon>
        <taxon>Leptosia</taxon>
    </lineage>
</organism>
<gene>
    <name evidence="2" type="ORF">LNINA_LOCUS5644</name>
</gene>
<feature type="compositionally biased region" description="Basic and acidic residues" evidence="1">
    <location>
        <begin position="1067"/>
        <end position="1081"/>
    </location>
</feature>
<evidence type="ECO:0000313" key="3">
    <source>
        <dbReference type="Proteomes" id="UP001497472"/>
    </source>
</evidence>